<dbReference type="AlphaFoldDB" id="A0A645JB22"/>
<organism evidence="1">
    <name type="scientific">bioreactor metagenome</name>
    <dbReference type="NCBI Taxonomy" id="1076179"/>
    <lineage>
        <taxon>unclassified sequences</taxon>
        <taxon>metagenomes</taxon>
        <taxon>ecological metagenomes</taxon>
    </lineage>
</organism>
<comment type="caution">
    <text evidence="1">The sequence shown here is derived from an EMBL/GenBank/DDBJ whole genome shotgun (WGS) entry which is preliminary data.</text>
</comment>
<proteinExistence type="predicted"/>
<protein>
    <submittedName>
        <fullName evidence="1">Uncharacterized protein</fullName>
    </submittedName>
</protein>
<evidence type="ECO:0000313" key="1">
    <source>
        <dbReference type="EMBL" id="MPN60875.1"/>
    </source>
</evidence>
<gene>
    <name evidence="1" type="ORF">SDC9_208608</name>
</gene>
<sequence length="88" mass="10098">MCPCINNLVVTFVVGDESHIIKIHNFLNFGITFFHQFFFFCRNNNIIQVERQTSFESHAVTQVFDIVEELGSTGNSANFNHISNDITQ</sequence>
<dbReference type="EMBL" id="VSSQ01136682">
    <property type="protein sequence ID" value="MPN60875.1"/>
    <property type="molecule type" value="Genomic_DNA"/>
</dbReference>
<name>A0A645JB22_9ZZZZ</name>
<accession>A0A645JB22</accession>
<reference evidence="1" key="1">
    <citation type="submission" date="2019-08" db="EMBL/GenBank/DDBJ databases">
        <authorList>
            <person name="Kucharzyk K."/>
            <person name="Murdoch R.W."/>
            <person name="Higgins S."/>
            <person name="Loffler F."/>
        </authorList>
    </citation>
    <scope>NUCLEOTIDE SEQUENCE</scope>
</reference>